<evidence type="ECO:0000313" key="1">
    <source>
        <dbReference type="EMBL" id="ERN13292.1"/>
    </source>
</evidence>
<sequence length="70" mass="7813">MTVAFQSTGSPCLYPLTSESQPSLSCSSKVFVGLRYQSSGPLFVRKSTLAVEFHERVQQSLNSRYSNHVR</sequence>
<gene>
    <name evidence="1" type="ORF">AMTR_s00041p00056970</name>
</gene>
<keyword evidence="2" id="KW-1185">Reference proteome</keyword>
<dbReference type="AlphaFoldDB" id="W1PTF0"/>
<name>W1PTF0_AMBTC</name>
<dbReference type="Gramene" id="ERN13292">
    <property type="protein sequence ID" value="ERN13292"/>
    <property type="gene ID" value="AMTR_s00041p00056970"/>
</dbReference>
<protein>
    <submittedName>
        <fullName evidence="1">Uncharacterized protein</fullName>
    </submittedName>
</protein>
<accession>W1PTF0</accession>
<evidence type="ECO:0000313" key="2">
    <source>
        <dbReference type="Proteomes" id="UP000017836"/>
    </source>
</evidence>
<organism evidence="1 2">
    <name type="scientific">Amborella trichopoda</name>
    <dbReference type="NCBI Taxonomy" id="13333"/>
    <lineage>
        <taxon>Eukaryota</taxon>
        <taxon>Viridiplantae</taxon>
        <taxon>Streptophyta</taxon>
        <taxon>Embryophyta</taxon>
        <taxon>Tracheophyta</taxon>
        <taxon>Spermatophyta</taxon>
        <taxon>Magnoliopsida</taxon>
        <taxon>Amborellales</taxon>
        <taxon>Amborellaceae</taxon>
        <taxon>Amborella</taxon>
    </lineage>
</organism>
<dbReference type="EMBL" id="KI392588">
    <property type="protein sequence ID" value="ERN13292.1"/>
    <property type="molecule type" value="Genomic_DNA"/>
</dbReference>
<proteinExistence type="predicted"/>
<dbReference type="HOGENOM" id="CLU_2761162_0_0_1"/>
<reference evidence="2" key="1">
    <citation type="journal article" date="2013" name="Science">
        <title>The Amborella genome and the evolution of flowering plants.</title>
        <authorList>
            <consortium name="Amborella Genome Project"/>
        </authorList>
    </citation>
    <scope>NUCLEOTIDE SEQUENCE [LARGE SCALE GENOMIC DNA]</scope>
</reference>
<dbReference type="Proteomes" id="UP000017836">
    <property type="component" value="Unassembled WGS sequence"/>
</dbReference>